<dbReference type="AlphaFoldDB" id="A0AAV6LKD4"/>
<sequence length="128" mass="13803">MTRDPSVPLDCQGVATLAMTASIKACISSYSRRSSSSFVASKPLDPLHSRKGKVVTCSVAPVLLPSLKGPLGSCLKAGADVRVWAMCSCILVRLRHRLHYIGTAPSIYLIRVVSLSEETHRLATLIRV</sequence>
<proteinExistence type="predicted"/>
<reference evidence="1" key="1">
    <citation type="submission" date="2020-08" db="EMBL/GenBank/DDBJ databases">
        <title>Plant Genome Project.</title>
        <authorList>
            <person name="Zhang R.-G."/>
        </authorList>
    </citation>
    <scope>NUCLEOTIDE SEQUENCE</scope>
    <source>
        <strain evidence="1">WSP0</strain>
        <tissue evidence="1">Leaf</tissue>
    </source>
</reference>
<organism evidence="1 2">
    <name type="scientific">Rhododendron griersonianum</name>
    <dbReference type="NCBI Taxonomy" id="479676"/>
    <lineage>
        <taxon>Eukaryota</taxon>
        <taxon>Viridiplantae</taxon>
        <taxon>Streptophyta</taxon>
        <taxon>Embryophyta</taxon>
        <taxon>Tracheophyta</taxon>
        <taxon>Spermatophyta</taxon>
        <taxon>Magnoliopsida</taxon>
        <taxon>eudicotyledons</taxon>
        <taxon>Gunneridae</taxon>
        <taxon>Pentapetalae</taxon>
        <taxon>asterids</taxon>
        <taxon>Ericales</taxon>
        <taxon>Ericaceae</taxon>
        <taxon>Ericoideae</taxon>
        <taxon>Rhodoreae</taxon>
        <taxon>Rhododendron</taxon>
    </lineage>
</organism>
<evidence type="ECO:0000313" key="1">
    <source>
        <dbReference type="EMBL" id="KAG5565216.1"/>
    </source>
</evidence>
<dbReference type="Proteomes" id="UP000823749">
    <property type="component" value="Chromosome 1"/>
</dbReference>
<protein>
    <submittedName>
        <fullName evidence="1">Uncharacterized protein</fullName>
    </submittedName>
</protein>
<accession>A0AAV6LKD4</accession>
<evidence type="ECO:0000313" key="2">
    <source>
        <dbReference type="Proteomes" id="UP000823749"/>
    </source>
</evidence>
<dbReference type="EMBL" id="JACTNZ010000001">
    <property type="protein sequence ID" value="KAG5565216.1"/>
    <property type="molecule type" value="Genomic_DNA"/>
</dbReference>
<keyword evidence="2" id="KW-1185">Reference proteome</keyword>
<gene>
    <name evidence="1" type="ORF">RHGRI_001196</name>
</gene>
<comment type="caution">
    <text evidence="1">The sequence shown here is derived from an EMBL/GenBank/DDBJ whole genome shotgun (WGS) entry which is preliminary data.</text>
</comment>
<name>A0AAV6LKD4_9ERIC</name>